<feature type="compositionally biased region" description="Low complexity" evidence="1">
    <location>
        <begin position="1"/>
        <end position="16"/>
    </location>
</feature>
<organism evidence="2 3">
    <name type="scientific">[Myrmecia] bisecta</name>
    <dbReference type="NCBI Taxonomy" id="41462"/>
    <lineage>
        <taxon>Eukaryota</taxon>
        <taxon>Viridiplantae</taxon>
        <taxon>Chlorophyta</taxon>
        <taxon>core chlorophytes</taxon>
        <taxon>Trebouxiophyceae</taxon>
        <taxon>Trebouxiales</taxon>
        <taxon>Trebouxiaceae</taxon>
        <taxon>Myrmecia</taxon>
    </lineage>
</organism>
<evidence type="ECO:0000256" key="1">
    <source>
        <dbReference type="SAM" id="MobiDB-lite"/>
    </source>
</evidence>
<name>A0AAW1R9H0_9CHLO</name>
<accession>A0AAW1R9H0</accession>
<comment type="caution">
    <text evidence="2">The sequence shown here is derived from an EMBL/GenBank/DDBJ whole genome shotgun (WGS) entry which is preliminary data.</text>
</comment>
<dbReference type="EMBL" id="JALJOR010000001">
    <property type="protein sequence ID" value="KAK9830299.1"/>
    <property type="molecule type" value="Genomic_DNA"/>
</dbReference>
<evidence type="ECO:0000313" key="3">
    <source>
        <dbReference type="Proteomes" id="UP001489004"/>
    </source>
</evidence>
<proteinExistence type="predicted"/>
<evidence type="ECO:0000313" key="2">
    <source>
        <dbReference type="EMBL" id="KAK9830299.1"/>
    </source>
</evidence>
<reference evidence="2 3" key="1">
    <citation type="journal article" date="2024" name="Nat. Commun.">
        <title>Phylogenomics reveals the evolutionary origins of lichenization in chlorophyte algae.</title>
        <authorList>
            <person name="Puginier C."/>
            <person name="Libourel C."/>
            <person name="Otte J."/>
            <person name="Skaloud P."/>
            <person name="Haon M."/>
            <person name="Grisel S."/>
            <person name="Petersen M."/>
            <person name="Berrin J.G."/>
            <person name="Delaux P.M."/>
            <person name="Dal Grande F."/>
            <person name="Keller J."/>
        </authorList>
    </citation>
    <scope>NUCLEOTIDE SEQUENCE [LARGE SCALE GENOMIC DNA]</scope>
    <source>
        <strain evidence="2 3">SAG 2043</strain>
    </source>
</reference>
<sequence length="137" mass="15201">MNAAQQVCQSAAAAAAEPKHPSPRKRKHLHRVQFAEGPLKQVYGTQDGHPDHEGLTARAVRDNGASWPLDLTAHNVRMLEVELGEACRPSLDRLKRRVGLLPAVKRQRIHVTPNNRSPATERRTSQSVLRALKTDTV</sequence>
<dbReference type="Proteomes" id="UP001489004">
    <property type="component" value="Unassembled WGS sequence"/>
</dbReference>
<protein>
    <submittedName>
        <fullName evidence="2">Uncharacterized protein</fullName>
    </submittedName>
</protein>
<gene>
    <name evidence="2" type="ORF">WJX72_010863</name>
</gene>
<keyword evidence="3" id="KW-1185">Reference proteome</keyword>
<feature type="region of interest" description="Disordered" evidence="1">
    <location>
        <begin position="1"/>
        <end position="28"/>
    </location>
</feature>
<dbReference type="AlphaFoldDB" id="A0AAW1R9H0"/>